<organism evidence="1 2">
    <name type="scientific">Meishania litoralis</name>
    <dbReference type="NCBI Taxonomy" id="3434685"/>
    <lineage>
        <taxon>Bacteria</taxon>
        <taxon>Pseudomonadati</taxon>
        <taxon>Bacteroidota</taxon>
        <taxon>Flavobacteriia</taxon>
        <taxon>Flavobacteriales</taxon>
        <taxon>Flavobacteriaceae</taxon>
        <taxon>Meishania</taxon>
    </lineage>
</organism>
<gene>
    <name evidence="1" type="ORF">ACEZ3G_04930</name>
</gene>
<evidence type="ECO:0000313" key="2">
    <source>
        <dbReference type="Proteomes" id="UP001595191"/>
    </source>
</evidence>
<name>A0ACC7LHX6_9FLAO</name>
<keyword evidence="1" id="KW-0808">Transferase</keyword>
<accession>A0ACC7LHX6</accession>
<sequence length="336" mass="39043">MNSFRFNKSDYHLTIMYFIIATSWLAFRYTVEKYTNFEIVTGLLGFILKTLVLIAIITWLIQKYIVSQKKYFVFFLLTFTALGLVGFLDLLRDYFTADPPWQWNPSLAIILVNSFYNSTPDVALPLGLILGKKFYENKLDYVQLQNAQKELELKVLRSQYNPHFLYNSLNTIDALIDYSPKEKVKKYISHLAALYRHLIHTKDEDIVTLEDELELARNYFYLIETRFENDYSFEIINKTVPKTIYLPNGALLTVLENVVKHNKALDEKIISTVILIEEEIVSITNSKTNGLTKNESLGTGLKNLSKRYELLSDQTIEVEETEAIFTIKLPLLKVLD</sequence>
<reference evidence="1" key="1">
    <citation type="submission" date="2024-09" db="EMBL/GenBank/DDBJ databases">
        <authorList>
            <person name="Liu J."/>
        </authorList>
    </citation>
    <scope>NUCLEOTIDE SEQUENCE</scope>
    <source>
        <strain evidence="1">NBU2967</strain>
    </source>
</reference>
<comment type="caution">
    <text evidence="1">The sequence shown here is derived from an EMBL/GenBank/DDBJ whole genome shotgun (WGS) entry which is preliminary data.</text>
</comment>
<dbReference type="Proteomes" id="UP001595191">
    <property type="component" value="Unassembled WGS sequence"/>
</dbReference>
<keyword evidence="2" id="KW-1185">Reference proteome</keyword>
<dbReference type="EMBL" id="JBHFPV010000001">
    <property type="protein sequence ID" value="MFH6602810.1"/>
    <property type="molecule type" value="Genomic_DNA"/>
</dbReference>
<protein>
    <submittedName>
        <fullName evidence="1">Sensor histidine kinase</fullName>
        <ecNumber evidence="1">2.7.13.3</ecNumber>
    </submittedName>
</protein>
<evidence type="ECO:0000313" key="1">
    <source>
        <dbReference type="EMBL" id="MFH6602810.1"/>
    </source>
</evidence>
<keyword evidence="1" id="KW-0418">Kinase</keyword>
<dbReference type="EC" id="2.7.13.3" evidence="1"/>
<proteinExistence type="predicted"/>